<dbReference type="AlphaFoldDB" id="A0A3M9MY71"/>
<dbReference type="Pfam" id="PF03811">
    <property type="entry name" value="Zn_ribbon_InsA"/>
    <property type="match status" value="1"/>
</dbReference>
<sequence length="238" mass="27373">MCEILIKTNCPHCQSSKVVRNGKKRNGRQNLLCRSCGKQFLPQYRNRGADPTVRQLAVRLLERNSGVRDTAEALGISRKCVLDNLCRHAGKICIQPAERHYASVQIDEAWSYVGKRKKGKYWLLYAYSPQKDEILAYSCGGRSAKTVRELLSKPEGVEIDEYCTDHWKAFAKVPPPEKHTVGKAHTKNIEGVNTSIRARNRRFVRKTTCFSKKKENHLAALDLMFNYRNRRKAKHHTF</sequence>
<name>A0A3M9MY71_9BACT</name>
<comment type="caution">
    <text evidence="6">The sequence shown here is derived from an EMBL/GenBank/DDBJ whole genome shotgun (WGS) entry which is preliminary data.</text>
</comment>
<comment type="function">
    <text evidence="1">Absolutely required for transposition of IS1.</text>
</comment>
<dbReference type="InterPro" id="IPR051354">
    <property type="entry name" value="Transposase_27_IS1"/>
</dbReference>
<dbReference type="PANTHER" id="PTHR33293">
    <property type="entry name" value="INSERTION ELEMENT IS1 1 PROTEIN INSB-RELATED"/>
    <property type="match status" value="1"/>
</dbReference>
<reference evidence="6 7" key="1">
    <citation type="submission" date="2018-11" db="EMBL/GenBank/DDBJ databases">
        <title>Rufibacter latericius sp. nov., isolated from water in Baiyang Lake.</title>
        <authorList>
            <person name="Yang Y."/>
        </authorList>
    </citation>
    <scope>NUCLEOTIDE SEQUENCE [LARGE SCALE GENOMIC DNA]</scope>
    <source>
        <strain evidence="6 7">MCC P1</strain>
    </source>
</reference>
<evidence type="ECO:0000313" key="7">
    <source>
        <dbReference type="Proteomes" id="UP000271010"/>
    </source>
</evidence>
<keyword evidence="7" id="KW-1185">Reference proteome</keyword>
<dbReference type="RefSeq" id="WP_123133195.1">
    <property type="nucleotide sequence ID" value="NZ_RJJE01000009.1"/>
</dbReference>
<keyword evidence="4" id="KW-0233">DNA recombination</keyword>
<organism evidence="6 7">
    <name type="scientific">Rufibacter immobilis</name>
    <dbReference type="NCBI Taxonomy" id="1348778"/>
    <lineage>
        <taxon>Bacteria</taxon>
        <taxon>Pseudomonadati</taxon>
        <taxon>Bacteroidota</taxon>
        <taxon>Cytophagia</taxon>
        <taxon>Cytophagales</taxon>
        <taxon>Hymenobacteraceae</taxon>
        <taxon>Rufibacter</taxon>
    </lineage>
</organism>
<gene>
    <name evidence="6" type="ORF">EFA69_11445</name>
</gene>
<protein>
    <submittedName>
        <fullName evidence="6">IS1 family transposase</fullName>
    </submittedName>
</protein>
<evidence type="ECO:0000256" key="2">
    <source>
        <dbReference type="ARBA" id="ARBA00008841"/>
    </source>
</evidence>
<evidence type="ECO:0000256" key="4">
    <source>
        <dbReference type="ARBA" id="ARBA00023172"/>
    </source>
</evidence>
<dbReference type="InterPro" id="IPR003220">
    <property type="entry name" value="InsA_N_dom_Znf"/>
</dbReference>
<dbReference type="GO" id="GO:0006313">
    <property type="term" value="P:DNA transposition"/>
    <property type="evidence" value="ECO:0007669"/>
    <property type="project" value="InterPro"/>
</dbReference>
<dbReference type="NCBIfam" id="NF033558">
    <property type="entry name" value="transpos_IS1"/>
    <property type="match status" value="1"/>
</dbReference>
<evidence type="ECO:0000259" key="5">
    <source>
        <dbReference type="Pfam" id="PF03811"/>
    </source>
</evidence>
<keyword evidence="3" id="KW-0815">Transposition</keyword>
<comment type="similarity">
    <text evidence="2">Belongs to the transposase 27 family.</text>
</comment>
<dbReference type="Pfam" id="PF03400">
    <property type="entry name" value="DDE_Tnp_IS1"/>
    <property type="match status" value="1"/>
</dbReference>
<evidence type="ECO:0000256" key="1">
    <source>
        <dbReference type="ARBA" id="ARBA00004091"/>
    </source>
</evidence>
<accession>A0A3M9MY71</accession>
<evidence type="ECO:0000313" key="6">
    <source>
        <dbReference type="EMBL" id="RNI30115.1"/>
    </source>
</evidence>
<feature type="domain" description="InsA N-terminal zinc ribbon" evidence="5">
    <location>
        <begin position="9"/>
        <end position="36"/>
    </location>
</feature>
<dbReference type="GO" id="GO:0003677">
    <property type="term" value="F:DNA binding"/>
    <property type="evidence" value="ECO:0007669"/>
    <property type="project" value="InterPro"/>
</dbReference>
<dbReference type="InterPro" id="IPR005063">
    <property type="entry name" value="Transposase_27"/>
</dbReference>
<dbReference type="OrthoDB" id="964996at2"/>
<dbReference type="PANTHER" id="PTHR33293:SF1">
    <property type="entry name" value="INSERTION ELEMENT IS1 1 PROTEIN INSB-RELATED"/>
    <property type="match status" value="1"/>
</dbReference>
<evidence type="ECO:0000256" key="3">
    <source>
        <dbReference type="ARBA" id="ARBA00022578"/>
    </source>
</evidence>
<proteinExistence type="inferred from homology"/>
<dbReference type="GO" id="GO:0004803">
    <property type="term" value="F:transposase activity"/>
    <property type="evidence" value="ECO:0007669"/>
    <property type="project" value="InterPro"/>
</dbReference>
<dbReference type="Proteomes" id="UP000271010">
    <property type="component" value="Unassembled WGS sequence"/>
</dbReference>
<dbReference type="EMBL" id="RJJE01000009">
    <property type="protein sequence ID" value="RNI30115.1"/>
    <property type="molecule type" value="Genomic_DNA"/>
</dbReference>